<evidence type="ECO:0000313" key="1">
    <source>
        <dbReference type="EMBL" id="KRY93460.1"/>
    </source>
</evidence>
<sequence length="149" mass="16649">MCKRAHGAVVYLCVESGTQRASQPGHIQRMNHPRLELMGPLMAARLVRILFSTLNLTVVLLVRQLCVHCLGAFTGGTMETFRTESQSSLCPQLWHLAEIPSWWHRPDWLADPACEWPCTKCKSGDSPSVLDERRSFHVVAVIAAPTEAE</sequence>
<comment type="caution">
    <text evidence="1">The sequence shown here is derived from an EMBL/GenBank/DDBJ whole genome shotgun (WGS) entry which is preliminary data.</text>
</comment>
<name>A0A0V1G5A0_TRIPS</name>
<accession>A0A0V1G5A0</accession>
<dbReference type="EMBL" id="JYDT01000002">
    <property type="protein sequence ID" value="KRY93460.1"/>
    <property type="molecule type" value="Genomic_DNA"/>
</dbReference>
<proteinExistence type="predicted"/>
<organism evidence="1 2">
    <name type="scientific">Trichinella pseudospiralis</name>
    <name type="common">Parasitic roundworm</name>
    <dbReference type="NCBI Taxonomy" id="6337"/>
    <lineage>
        <taxon>Eukaryota</taxon>
        <taxon>Metazoa</taxon>
        <taxon>Ecdysozoa</taxon>
        <taxon>Nematoda</taxon>
        <taxon>Enoplea</taxon>
        <taxon>Dorylaimia</taxon>
        <taxon>Trichinellida</taxon>
        <taxon>Trichinellidae</taxon>
        <taxon>Trichinella</taxon>
    </lineage>
</organism>
<dbReference type="Proteomes" id="UP000054995">
    <property type="component" value="Unassembled WGS sequence"/>
</dbReference>
<gene>
    <name evidence="1" type="ORF">T4D_4048</name>
</gene>
<keyword evidence="2" id="KW-1185">Reference proteome</keyword>
<protein>
    <submittedName>
        <fullName evidence="1">Uncharacterized protein</fullName>
    </submittedName>
</protein>
<evidence type="ECO:0000313" key="2">
    <source>
        <dbReference type="Proteomes" id="UP000054995"/>
    </source>
</evidence>
<reference evidence="1 2" key="1">
    <citation type="submission" date="2015-01" db="EMBL/GenBank/DDBJ databases">
        <title>Evolution of Trichinella species and genotypes.</title>
        <authorList>
            <person name="Korhonen P.K."/>
            <person name="Edoardo P."/>
            <person name="Giuseppe L.R."/>
            <person name="Gasser R.B."/>
        </authorList>
    </citation>
    <scope>NUCLEOTIDE SEQUENCE [LARGE SCALE GENOMIC DNA]</scope>
    <source>
        <strain evidence="1">ISS470</strain>
    </source>
</reference>
<dbReference type="AlphaFoldDB" id="A0A0V1G5A0"/>